<feature type="compositionally biased region" description="Polar residues" evidence="1">
    <location>
        <begin position="498"/>
        <end position="508"/>
    </location>
</feature>
<dbReference type="OrthoDB" id="3363286at2759"/>
<dbReference type="EMBL" id="PUHQ01000098">
    <property type="protein sequence ID" value="KAG0656407.1"/>
    <property type="molecule type" value="Genomic_DNA"/>
</dbReference>
<name>A0A9P6VXE2_RHOMI</name>
<keyword evidence="3" id="KW-1185">Reference proteome</keyword>
<dbReference type="AlphaFoldDB" id="A0A9P6VXE2"/>
<evidence type="ECO:0000256" key="1">
    <source>
        <dbReference type="SAM" id="MobiDB-lite"/>
    </source>
</evidence>
<protein>
    <submittedName>
        <fullName evidence="2">Uncharacterized protein</fullName>
    </submittedName>
</protein>
<sequence>MTDHSPDYRSSVRQLDDSYRALADACSQLPEESEAHKIVKQLGFHIDGFVGQEWPLEVNTGLAEFYSDLAIVIKNALEWEGYTDAARHSAPSCVHQECDKQGVHGSSMDNQIVADYYLNPHACAGGVRKLLALCDAIRQAALARSPGQSEMSPADHIGLLNAYLTSLLFAAPKDGACAYLGLADPEVLIQFSRTIRKYCKKLEGATTKDRVKLLADLAKNLLGPLTDADKSVKQAVMRAEGELDPVWAAAQALVEDCAPASLAQAQIPQLKEIYHWVHELGKFITRLEWDQYDREYQKEVASRVEAFCRMFSKMPPDLKMACLFFQAREHLYRQLPRTGATFQQWFQHNTTHWQIWKGSELKREAAQRRESSLSRALYCANLSLILWNLIPDDYASYKSPVQDLHLRSLLQALAPRFQLWVAPASRLAKPRSMGVVLTWSGSSVHSGSSLAISITLSPGYGGQGMAAAECLGHGMRAVSACYEAVKPRQARSHLLEPVTNSSPLSSSPRRGKPHYGPARRGELPRDNRATQYDPLLRIFSSPLRRCLLTNKVLPRDMMVRFELTRPPPLSSDPVVIGSSSVRAKQQPAHKLLLKPSRILHTRFDPAVAGQGGQTTGKGLWVTCWAEAVEALAKKGSYKRLHPSATMPAPALVSAQIESQLARRVVQEIDLLAERIKSWPVASRGGPISSWEDVPVRLVSRENMHAGGLGRLEPGVRIIAALDLAPSESSSPSGFLCDFVQPALPDEAGKVTSDEASAIPVYRLSRFFRTALLPPESLRSFRPRPEAPDQTSETRLIAVARQPVADMLALLGRRFQREGEGATEATAAGSADATGGIATTGQGDMILLVAPQNPRTEAEKTRAEVVIPLAVALRRLGLWTGEEWTGAPGAEQRNFPQ</sequence>
<gene>
    <name evidence="2" type="ORF">C6P46_007127</name>
</gene>
<organism evidence="2 3">
    <name type="scientific">Rhodotorula mucilaginosa</name>
    <name type="common">Yeast</name>
    <name type="synonym">Rhodotorula rubra</name>
    <dbReference type="NCBI Taxonomy" id="5537"/>
    <lineage>
        <taxon>Eukaryota</taxon>
        <taxon>Fungi</taxon>
        <taxon>Dikarya</taxon>
        <taxon>Basidiomycota</taxon>
        <taxon>Pucciniomycotina</taxon>
        <taxon>Microbotryomycetes</taxon>
        <taxon>Sporidiobolales</taxon>
        <taxon>Sporidiobolaceae</taxon>
        <taxon>Rhodotorula</taxon>
    </lineage>
</organism>
<accession>A0A9P6VXE2</accession>
<dbReference type="Proteomes" id="UP000777482">
    <property type="component" value="Unassembled WGS sequence"/>
</dbReference>
<reference evidence="2 3" key="1">
    <citation type="submission" date="2020-11" db="EMBL/GenBank/DDBJ databases">
        <title>Kefir isolates.</title>
        <authorList>
            <person name="Marcisauskas S."/>
            <person name="Kim Y."/>
            <person name="Blasche S."/>
        </authorList>
    </citation>
    <scope>NUCLEOTIDE SEQUENCE [LARGE SCALE GENOMIC DNA]</scope>
    <source>
        <strain evidence="2 3">KR</strain>
    </source>
</reference>
<evidence type="ECO:0000313" key="3">
    <source>
        <dbReference type="Proteomes" id="UP000777482"/>
    </source>
</evidence>
<comment type="caution">
    <text evidence="2">The sequence shown here is derived from an EMBL/GenBank/DDBJ whole genome shotgun (WGS) entry which is preliminary data.</text>
</comment>
<proteinExistence type="predicted"/>
<feature type="region of interest" description="Disordered" evidence="1">
    <location>
        <begin position="492"/>
        <end position="527"/>
    </location>
</feature>
<evidence type="ECO:0000313" key="2">
    <source>
        <dbReference type="EMBL" id="KAG0656407.1"/>
    </source>
</evidence>